<protein>
    <submittedName>
        <fullName evidence="1">Uncharacterized protein</fullName>
    </submittedName>
</protein>
<dbReference type="AlphaFoldDB" id="A0AA96JVE6"/>
<dbReference type="KEGG" id="nneo:PQG83_14335"/>
<gene>
    <name evidence="1" type="ORF">PQG83_14335</name>
</gene>
<proteinExistence type="predicted"/>
<dbReference type="Proteomes" id="UP001302494">
    <property type="component" value="Chromosome"/>
</dbReference>
<dbReference type="EMBL" id="CP116968">
    <property type="protein sequence ID" value="WNM60930.1"/>
    <property type="molecule type" value="Genomic_DNA"/>
</dbReference>
<evidence type="ECO:0000313" key="1">
    <source>
        <dbReference type="EMBL" id="WNM60930.1"/>
    </source>
</evidence>
<evidence type="ECO:0000313" key="2">
    <source>
        <dbReference type="Proteomes" id="UP001302494"/>
    </source>
</evidence>
<sequence length="62" mass="6907">MALPFYFEFLSTAESRCLDSAVVFLGRVGSGQTNVNGTLFRLNVATAFRSDEVFLILVREMV</sequence>
<accession>A0AA96JVE6</accession>
<keyword evidence="2" id="KW-1185">Reference proteome</keyword>
<dbReference type="RefSeq" id="WP_312742357.1">
    <property type="nucleotide sequence ID" value="NZ_CP116968.1"/>
</dbReference>
<reference evidence="1 2" key="1">
    <citation type="submission" date="2023-01" db="EMBL/GenBank/DDBJ databases">
        <title>Cultivation and genomic characterization of new, ubiquitous marine nitrite-oxidizing bacteria from the Nitrospirales.</title>
        <authorList>
            <person name="Mueller A.J."/>
            <person name="Daebeler A."/>
            <person name="Herbold C.W."/>
            <person name="Kirkegaard R.H."/>
            <person name="Daims H."/>
        </authorList>
    </citation>
    <scope>NUCLEOTIDE SEQUENCE [LARGE SCALE GENOMIC DNA]</scope>
    <source>
        <strain evidence="1 2">DK</strain>
    </source>
</reference>
<name>A0AA96JVE6_9BACT</name>
<organism evidence="1 2">
    <name type="scientific">Candidatus Nitrospira neomarina</name>
    <dbReference type="NCBI Taxonomy" id="3020899"/>
    <lineage>
        <taxon>Bacteria</taxon>
        <taxon>Pseudomonadati</taxon>
        <taxon>Nitrospirota</taxon>
        <taxon>Nitrospiria</taxon>
        <taxon>Nitrospirales</taxon>
        <taxon>Nitrospiraceae</taxon>
        <taxon>Nitrospira</taxon>
    </lineage>
</organism>